<evidence type="ECO:0000313" key="1">
    <source>
        <dbReference type="EMBL" id="JAD30046.1"/>
    </source>
</evidence>
<protein>
    <submittedName>
        <fullName evidence="1">Uncharacterized protein</fullName>
    </submittedName>
</protein>
<sequence>MMTPVTSCLPNSPQTNCCYDHTHYQAC</sequence>
<dbReference type="EMBL" id="GBRH01267849">
    <property type="protein sequence ID" value="JAD30046.1"/>
    <property type="molecule type" value="Transcribed_RNA"/>
</dbReference>
<dbReference type="AlphaFoldDB" id="A0A0A8YTZ9"/>
<proteinExistence type="predicted"/>
<reference evidence="1" key="1">
    <citation type="submission" date="2014-09" db="EMBL/GenBank/DDBJ databases">
        <authorList>
            <person name="Magalhaes I.L.F."/>
            <person name="Oliveira U."/>
            <person name="Santos F.R."/>
            <person name="Vidigal T.H.D.A."/>
            <person name="Brescovit A.D."/>
            <person name="Santos A.J."/>
        </authorList>
    </citation>
    <scope>NUCLEOTIDE SEQUENCE</scope>
    <source>
        <tissue evidence="1">Shoot tissue taken approximately 20 cm above the soil surface</tissue>
    </source>
</reference>
<organism evidence="1">
    <name type="scientific">Arundo donax</name>
    <name type="common">Giant reed</name>
    <name type="synonym">Donax arundinaceus</name>
    <dbReference type="NCBI Taxonomy" id="35708"/>
    <lineage>
        <taxon>Eukaryota</taxon>
        <taxon>Viridiplantae</taxon>
        <taxon>Streptophyta</taxon>
        <taxon>Embryophyta</taxon>
        <taxon>Tracheophyta</taxon>
        <taxon>Spermatophyta</taxon>
        <taxon>Magnoliopsida</taxon>
        <taxon>Liliopsida</taxon>
        <taxon>Poales</taxon>
        <taxon>Poaceae</taxon>
        <taxon>PACMAD clade</taxon>
        <taxon>Arundinoideae</taxon>
        <taxon>Arundineae</taxon>
        <taxon>Arundo</taxon>
    </lineage>
</organism>
<accession>A0A0A8YTZ9</accession>
<reference evidence="1" key="2">
    <citation type="journal article" date="2015" name="Data Brief">
        <title>Shoot transcriptome of the giant reed, Arundo donax.</title>
        <authorList>
            <person name="Barrero R.A."/>
            <person name="Guerrero F.D."/>
            <person name="Moolhuijzen P."/>
            <person name="Goolsby J.A."/>
            <person name="Tidwell J."/>
            <person name="Bellgard S.E."/>
            <person name="Bellgard M.I."/>
        </authorList>
    </citation>
    <scope>NUCLEOTIDE SEQUENCE</scope>
    <source>
        <tissue evidence="1">Shoot tissue taken approximately 20 cm above the soil surface</tissue>
    </source>
</reference>
<name>A0A0A8YTZ9_ARUDO</name>